<evidence type="ECO:0000256" key="4">
    <source>
        <dbReference type="ARBA" id="ARBA00022452"/>
    </source>
</evidence>
<gene>
    <name evidence="8" type="ORF">QTN47_13210</name>
</gene>
<dbReference type="Gene3D" id="1.20.1600.10">
    <property type="entry name" value="Outer membrane efflux proteins (OEP)"/>
    <property type="match status" value="1"/>
</dbReference>
<evidence type="ECO:0000256" key="7">
    <source>
        <dbReference type="ARBA" id="ARBA00023237"/>
    </source>
</evidence>
<name>A0ABV3ZF05_9BACT</name>
<keyword evidence="6" id="KW-0472">Membrane</keyword>
<evidence type="ECO:0000256" key="6">
    <source>
        <dbReference type="ARBA" id="ARBA00023136"/>
    </source>
</evidence>
<organism evidence="8 9">
    <name type="scientific">Danxiaibacter flavus</name>
    <dbReference type="NCBI Taxonomy" id="3049108"/>
    <lineage>
        <taxon>Bacteria</taxon>
        <taxon>Pseudomonadati</taxon>
        <taxon>Bacteroidota</taxon>
        <taxon>Chitinophagia</taxon>
        <taxon>Chitinophagales</taxon>
        <taxon>Chitinophagaceae</taxon>
        <taxon>Danxiaibacter</taxon>
    </lineage>
</organism>
<evidence type="ECO:0000256" key="3">
    <source>
        <dbReference type="ARBA" id="ARBA00022448"/>
    </source>
</evidence>
<dbReference type="Pfam" id="PF02321">
    <property type="entry name" value="OEP"/>
    <property type="match status" value="2"/>
</dbReference>
<dbReference type="EMBL" id="JAULBC010000004">
    <property type="protein sequence ID" value="MEX6688466.1"/>
    <property type="molecule type" value="Genomic_DNA"/>
</dbReference>
<evidence type="ECO:0000313" key="8">
    <source>
        <dbReference type="EMBL" id="MEX6688466.1"/>
    </source>
</evidence>
<accession>A0ABV3ZF05</accession>
<evidence type="ECO:0000256" key="1">
    <source>
        <dbReference type="ARBA" id="ARBA00004442"/>
    </source>
</evidence>
<sequence length="486" mass="54629">MKNYALTLIALIVTISSIAQDKWDLKRCVDYAVKNNVSVRQADVQARITALQLKQAKYAKIPSMSFSPNIGFQFGRSIDPTTNQFTTTQLLYQGMALQGGLQIFGFGQVKQNIHANEYNTQAAFTDVEKNANDVSLNVANYYLQVLSAKEQINIAEVQVSQTKSQYDITKKKVDAGALPELNLAELESQLATDSSNLVTAKSNFDLSILTLKGVLNLDAAVPFEVDTPPVDKIPIEPIADLAPDVVFGMAINNQPLQKAYALRIKGAESAIKASKATLYPNFYLGYNLASNFSNPTKSVDYNSVTVIGKTPTSYFVDVNGSNYNVFQPQVHYDQIRRSFFTLWDGYWGQMDQNFRQAIGLTMTVPIFNNTGSYRINYQRSQLDLQNLKIQQHGADLKLKNDIYTAYTNATASMQKYFMGFKTVETSQKAYDYASKRYEVGLLSTIDLITNQNNLLRAKLQQLNNQYDYVFKMKLLEFYKGQGIRLE</sequence>
<keyword evidence="3" id="KW-0813">Transport</keyword>
<comment type="similarity">
    <text evidence="2">Belongs to the outer membrane factor (OMF) (TC 1.B.17) family.</text>
</comment>
<comment type="caution">
    <text evidence="8">The sequence shown here is derived from an EMBL/GenBank/DDBJ whole genome shotgun (WGS) entry which is preliminary data.</text>
</comment>
<evidence type="ECO:0000256" key="2">
    <source>
        <dbReference type="ARBA" id="ARBA00007613"/>
    </source>
</evidence>
<keyword evidence="9" id="KW-1185">Reference proteome</keyword>
<comment type="subcellular location">
    <subcellularLocation>
        <location evidence="1">Cell outer membrane</location>
    </subcellularLocation>
</comment>
<dbReference type="RefSeq" id="WP_369329876.1">
    <property type="nucleotide sequence ID" value="NZ_JAULBC010000004.1"/>
</dbReference>
<keyword evidence="4" id="KW-1134">Transmembrane beta strand</keyword>
<reference evidence="8 9" key="1">
    <citation type="submission" date="2023-07" db="EMBL/GenBank/DDBJ databases">
        <authorList>
            <person name="Lian W.-H."/>
        </authorList>
    </citation>
    <scope>NUCLEOTIDE SEQUENCE [LARGE SCALE GENOMIC DNA]</scope>
    <source>
        <strain evidence="8 9">SYSU DXS3180</strain>
    </source>
</reference>
<keyword evidence="5" id="KW-0812">Transmembrane</keyword>
<keyword evidence="7" id="KW-0998">Cell outer membrane</keyword>
<evidence type="ECO:0000313" key="9">
    <source>
        <dbReference type="Proteomes" id="UP001560573"/>
    </source>
</evidence>
<proteinExistence type="inferred from homology"/>
<dbReference type="Proteomes" id="UP001560573">
    <property type="component" value="Unassembled WGS sequence"/>
</dbReference>
<evidence type="ECO:0000256" key="5">
    <source>
        <dbReference type="ARBA" id="ARBA00022692"/>
    </source>
</evidence>
<dbReference type="InterPro" id="IPR051906">
    <property type="entry name" value="TolC-like"/>
</dbReference>
<dbReference type="PANTHER" id="PTHR30026:SF20">
    <property type="entry name" value="OUTER MEMBRANE PROTEIN TOLC"/>
    <property type="match status" value="1"/>
</dbReference>
<dbReference type="PANTHER" id="PTHR30026">
    <property type="entry name" value="OUTER MEMBRANE PROTEIN TOLC"/>
    <property type="match status" value="1"/>
</dbReference>
<dbReference type="SUPFAM" id="SSF56954">
    <property type="entry name" value="Outer membrane efflux proteins (OEP)"/>
    <property type="match status" value="1"/>
</dbReference>
<dbReference type="InterPro" id="IPR003423">
    <property type="entry name" value="OMP_efflux"/>
</dbReference>
<protein>
    <submittedName>
        <fullName evidence="8">TolC family protein</fullName>
    </submittedName>
</protein>